<dbReference type="AlphaFoldDB" id="A0A2Z6Q0Q8"/>
<accession>A0A2Z6Q0Q8</accession>
<keyword evidence="3" id="KW-1185">Reference proteome</keyword>
<dbReference type="EMBL" id="BEXD01000003">
    <property type="protein sequence ID" value="GBB83277.1"/>
    <property type="molecule type" value="Genomic_DNA"/>
</dbReference>
<feature type="coiled-coil region" evidence="1">
    <location>
        <begin position="65"/>
        <end position="106"/>
    </location>
</feature>
<comment type="caution">
    <text evidence="2">The sequence shown here is derived from an EMBL/GenBank/DDBJ whole genome shotgun (WGS) entry which is preliminary data.</text>
</comment>
<gene>
    <name evidence="2" type="ORF">RclHR1_01000033</name>
</gene>
<protein>
    <submittedName>
        <fullName evidence="2">Uncharacterized protein</fullName>
    </submittedName>
</protein>
<proteinExistence type="predicted"/>
<evidence type="ECO:0000313" key="3">
    <source>
        <dbReference type="Proteomes" id="UP000247702"/>
    </source>
</evidence>
<dbReference type="Proteomes" id="UP000247702">
    <property type="component" value="Unassembled WGS sequence"/>
</dbReference>
<keyword evidence="1" id="KW-0175">Coiled coil</keyword>
<organism evidence="2 3">
    <name type="scientific">Rhizophagus clarus</name>
    <dbReference type="NCBI Taxonomy" id="94130"/>
    <lineage>
        <taxon>Eukaryota</taxon>
        <taxon>Fungi</taxon>
        <taxon>Fungi incertae sedis</taxon>
        <taxon>Mucoromycota</taxon>
        <taxon>Glomeromycotina</taxon>
        <taxon>Glomeromycetes</taxon>
        <taxon>Glomerales</taxon>
        <taxon>Glomeraceae</taxon>
        <taxon>Rhizophagus</taxon>
    </lineage>
</organism>
<reference evidence="2 3" key="1">
    <citation type="submission" date="2017-11" db="EMBL/GenBank/DDBJ databases">
        <title>The genome of Rhizophagus clarus HR1 reveals common genetic basis of auxotrophy among arbuscular mycorrhizal fungi.</title>
        <authorList>
            <person name="Kobayashi Y."/>
        </authorList>
    </citation>
    <scope>NUCLEOTIDE SEQUENCE [LARGE SCALE GENOMIC DNA]</scope>
    <source>
        <strain evidence="2 3">HR1</strain>
    </source>
</reference>
<evidence type="ECO:0000256" key="1">
    <source>
        <dbReference type="SAM" id="Coils"/>
    </source>
</evidence>
<evidence type="ECO:0000313" key="2">
    <source>
        <dbReference type="EMBL" id="GBB83277.1"/>
    </source>
</evidence>
<name>A0A2Z6Q0Q8_9GLOM</name>
<sequence>METNENVVTKDYVTSSDQSETKMNVYNNKLVDNQTKEFDESCLDKIQTNEIIEVENVFFEIEKIHKKYDEKINSQSQLIDSLKARIEELEVDSLIKNQEIKKIQEEFISIKKEIQSVLGKPMQDNKENISSIKDGNINDSGILGLNNHNNNNHHYENEETRKISFNYKLEKEQRKSSAFGKIQNEDNSRVVASSSSKLPLISMVNVFIKNRQVHSKIIATINNFKSKNKKINGKTFYHLFDEFTINDLLEYEKSILFYSLDDESKGCFKNILMIH</sequence>